<dbReference type="EMBL" id="KL142416">
    <property type="protein sequence ID" value="KDR67263.1"/>
    <property type="molecule type" value="Genomic_DNA"/>
</dbReference>
<accession>A0A067SKG0</accession>
<gene>
    <name evidence="1" type="ORF">GALMADRAFT_161701</name>
</gene>
<proteinExistence type="predicted"/>
<dbReference type="HOGENOM" id="CLU_1415269_0_0_1"/>
<protein>
    <submittedName>
        <fullName evidence="1">Uncharacterized protein</fullName>
    </submittedName>
</protein>
<name>A0A067SKG0_GALM3</name>
<evidence type="ECO:0000313" key="2">
    <source>
        <dbReference type="Proteomes" id="UP000027222"/>
    </source>
</evidence>
<keyword evidence="2" id="KW-1185">Reference proteome</keyword>
<reference evidence="2" key="1">
    <citation type="journal article" date="2014" name="Proc. Natl. Acad. Sci. U.S.A.">
        <title>Extensive sampling of basidiomycete genomes demonstrates inadequacy of the white-rot/brown-rot paradigm for wood decay fungi.</title>
        <authorList>
            <person name="Riley R."/>
            <person name="Salamov A.A."/>
            <person name="Brown D.W."/>
            <person name="Nagy L.G."/>
            <person name="Floudas D."/>
            <person name="Held B.W."/>
            <person name="Levasseur A."/>
            <person name="Lombard V."/>
            <person name="Morin E."/>
            <person name="Otillar R."/>
            <person name="Lindquist E.A."/>
            <person name="Sun H."/>
            <person name="LaButti K.M."/>
            <person name="Schmutz J."/>
            <person name="Jabbour D."/>
            <person name="Luo H."/>
            <person name="Baker S.E."/>
            <person name="Pisabarro A.G."/>
            <person name="Walton J.D."/>
            <person name="Blanchette R.A."/>
            <person name="Henrissat B."/>
            <person name="Martin F."/>
            <person name="Cullen D."/>
            <person name="Hibbett D.S."/>
            <person name="Grigoriev I.V."/>
        </authorList>
    </citation>
    <scope>NUCLEOTIDE SEQUENCE [LARGE SCALE GENOMIC DNA]</scope>
    <source>
        <strain evidence="2">CBS 339.88</strain>
    </source>
</reference>
<organism evidence="1 2">
    <name type="scientific">Galerina marginata (strain CBS 339.88)</name>
    <dbReference type="NCBI Taxonomy" id="685588"/>
    <lineage>
        <taxon>Eukaryota</taxon>
        <taxon>Fungi</taxon>
        <taxon>Dikarya</taxon>
        <taxon>Basidiomycota</taxon>
        <taxon>Agaricomycotina</taxon>
        <taxon>Agaricomycetes</taxon>
        <taxon>Agaricomycetidae</taxon>
        <taxon>Agaricales</taxon>
        <taxon>Agaricineae</taxon>
        <taxon>Strophariaceae</taxon>
        <taxon>Galerina</taxon>
    </lineage>
</organism>
<sequence length="192" mass="21433">MRKPDFTGADGANLGMNDMGRDQERVWLDDNDNGLQPPHLPLPMLVIMPLSRRVSNARISSLRDYTDAEQFGPGMSVLGQAMVPDDSIGSSSIAPTQLYNEHEGEEVRSVDFTNAMIRERGSEGLGLAEGLGGRTTRGRHPICRYLCSSFGMNSHRISQSDLWMEDCNQQAIFISCVFVRFCHFLRIYAAFL</sequence>
<evidence type="ECO:0000313" key="1">
    <source>
        <dbReference type="EMBL" id="KDR67263.1"/>
    </source>
</evidence>
<dbReference type="Proteomes" id="UP000027222">
    <property type="component" value="Unassembled WGS sequence"/>
</dbReference>
<dbReference type="AlphaFoldDB" id="A0A067SKG0"/>